<dbReference type="RefSeq" id="YP_009001594.1">
    <property type="nucleotide sequence ID" value="NC_023426.1"/>
</dbReference>
<dbReference type="GeneID" id="18263550"/>
<organism evidence="1 2">
    <name type="scientific">Alphaentomopoxvirus acuprea</name>
    <dbReference type="NCBI Taxonomy" id="62099"/>
    <lineage>
        <taxon>Viruses</taxon>
        <taxon>Varidnaviria</taxon>
        <taxon>Bamfordvirae</taxon>
        <taxon>Nucleocytoviricota</taxon>
        <taxon>Pokkesviricetes</taxon>
        <taxon>Chitovirales</taxon>
        <taxon>Poxviridae</taxon>
        <taxon>Entomopoxvirinae</taxon>
        <taxon>Alphaentomopoxvirus</taxon>
    </lineage>
</organism>
<accession>W6JLI5</accession>
<protein>
    <submittedName>
        <fullName evidence="1">Uncharacterized protein</fullName>
    </submittedName>
</protein>
<dbReference type="KEGG" id="vg:18263550"/>
<sequence length="64" mass="7682">MNTWNIMILLNIQMEKLNNSDSLFIEQYCTQLNISNYKQKKMLNYLGIIPLISFGKYNEYRSKI</sequence>
<evidence type="ECO:0000313" key="2">
    <source>
        <dbReference type="Proteomes" id="UP000174145"/>
    </source>
</evidence>
<name>W6JLI5_9POXV</name>
<keyword evidence="2" id="KW-1185">Reference proteome</keyword>
<evidence type="ECO:0000313" key="1">
    <source>
        <dbReference type="EMBL" id="BAO49481.1"/>
    </source>
</evidence>
<proteinExistence type="predicted"/>
<dbReference type="Proteomes" id="UP000174145">
    <property type="component" value="Segment"/>
</dbReference>
<dbReference type="EMBL" id="AP013055">
    <property type="protein sequence ID" value="BAO49481.1"/>
    <property type="molecule type" value="Genomic_DNA"/>
</dbReference>
<reference evidence="1 2" key="1">
    <citation type="journal article" date="2014" name="Virology">
        <title>The complete genome sequence of the Alphaentomopoxvirus Anomala cuprea entomopoxvirus, including its terminal hairpin loop sequences, suggests a potentially unique mode of apoptosis inhibition and mode of DNA replication.</title>
        <authorList>
            <person name="Mitsuhashi W."/>
            <person name="Miyamoto K."/>
            <person name="Wada S."/>
        </authorList>
    </citation>
    <scope>NUCLEOTIDE SEQUENCE [LARGE SCALE GENOMIC DNA]</scope>
    <source>
        <strain evidence="1">CV6M</strain>
    </source>
</reference>